<dbReference type="Gene3D" id="3.40.50.410">
    <property type="entry name" value="von Willebrand factor, type A domain"/>
    <property type="match status" value="2"/>
</dbReference>
<dbReference type="AlphaFoldDB" id="A0AA36G1R5"/>
<organism evidence="8 9">
    <name type="scientific">Mesorhabditis spiculigera</name>
    <dbReference type="NCBI Taxonomy" id="96644"/>
    <lineage>
        <taxon>Eukaryota</taxon>
        <taxon>Metazoa</taxon>
        <taxon>Ecdysozoa</taxon>
        <taxon>Nematoda</taxon>
        <taxon>Chromadorea</taxon>
        <taxon>Rhabditida</taxon>
        <taxon>Rhabditina</taxon>
        <taxon>Rhabditomorpha</taxon>
        <taxon>Rhabditoidea</taxon>
        <taxon>Rhabditidae</taxon>
        <taxon>Mesorhabditinae</taxon>
        <taxon>Mesorhabditis</taxon>
    </lineage>
</organism>
<proteinExistence type="inferred from homology"/>
<dbReference type="Proteomes" id="UP001177023">
    <property type="component" value="Unassembled WGS sequence"/>
</dbReference>
<dbReference type="Pfam" id="PF25045">
    <property type="entry name" value="vWA_Ro60"/>
    <property type="match status" value="1"/>
</dbReference>
<dbReference type="InterPro" id="IPR036465">
    <property type="entry name" value="vWFA_dom_sf"/>
</dbReference>
<feature type="domain" description="TROVE" evidence="7">
    <location>
        <begin position="84"/>
        <end position="480"/>
    </location>
</feature>
<feature type="non-terminal residue" evidence="8">
    <location>
        <position position="1"/>
    </location>
</feature>
<keyword evidence="9" id="KW-1185">Reference proteome</keyword>
<gene>
    <name evidence="8" type="ORF">MSPICULIGERA_LOCUS14612</name>
</gene>
<dbReference type="InterPro" id="IPR008858">
    <property type="entry name" value="TROVE_dom"/>
</dbReference>
<evidence type="ECO:0000256" key="2">
    <source>
        <dbReference type="ARBA" id="ARBA00007814"/>
    </source>
</evidence>
<dbReference type="InterPro" id="IPR040322">
    <property type="entry name" value="TROVE2"/>
</dbReference>
<dbReference type="EMBL" id="CATQJA010002643">
    <property type="protein sequence ID" value="CAJ0576317.1"/>
    <property type="molecule type" value="Genomic_DNA"/>
</dbReference>
<dbReference type="GO" id="GO:0046872">
    <property type="term" value="F:metal ion binding"/>
    <property type="evidence" value="ECO:0007669"/>
    <property type="project" value="UniProtKB-KW"/>
</dbReference>
<evidence type="ECO:0000256" key="6">
    <source>
        <dbReference type="ARBA" id="ARBA00023274"/>
    </source>
</evidence>
<comment type="caution">
    <text evidence="8">The sequence shown here is derived from an EMBL/GenBank/DDBJ whole genome shotgun (WGS) entry which is preliminary data.</text>
</comment>
<accession>A0AA36G1R5</accession>
<sequence>MVFYEKLVPLGEELKELLAKEAKAQGVPKLVFSPSEIGGFELTVEAPKPVEPESEPERVEPGWAGDDDVCYRSGQRSKASQKQIENSAGGFVFQVSDETRVRRYLIMGTTGGTFYISEKELAIENLADLMRIIDQGEAAMVLREIKEISLGGRNPKQEPVMFALALCAKYRIGHLHSSGLGSEAAKLYANYLKAMHAAALELLQSVCRIPTHLFMFVDFAQKVAKHSGIPKGSTGWGRAFRKAICDWYAAKSPRQMAMAVTKYGKRGGWSHRDLFRLAHPTLNYSADDDQFLEREQIYHFIVKGELAPRKRTFAQAELDLLEQKPTEKQLDSEEKSEALNLIETYKSLNKDSAEQDVVVAIKQKGLVREHIPPELLNSVPIWKALLDDMPMTALIRNLAKMTAINVIDADNVQLVCGQITNQEAIYKSRIHPMQILVAHHMYRSGKGDKGKLTWGPKVEIVAALEKAFYTSFKNVEPTGKRYCFAFDVSGSMCQSVLGTTITAREASVAMGMIGLRTEQNAETVAFCDALEEIPWKKEWKLDETCDYFNKLRFGATDCALPMVWAKEQKKKFDVFVVFTDNETYYGKIHPHDALCEYREASGIHDARLAVMGMCANQFTIADPDDAGMMDFQGFDPCFPQMLADFALGRI</sequence>
<dbReference type="PROSITE" id="PS50988">
    <property type="entry name" value="TROVE"/>
    <property type="match status" value="1"/>
</dbReference>
<dbReference type="InterPro" id="IPR037214">
    <property type="entry name" value="TROVE_dom_sf"/>
</dbReference>
<dbReference type="FunFam" id="3.40.50.410:FF:000127">
    <property type="entry name" value="60 kDa SS-A/Ro ribonucleoprotein homolog"/>
    <property type="match status" value="1"/>
</dbReference>
<evidence type="ECO:0000256" key="5">
    <source>
        <dbReference type="ARBA" id="ARBA00022884"/>
    </source>
</evidence>
<comment type="subcellular location">
    <subcellularLocation>
        <location evidence="1">Cytoplasm</location>
    </subcellularLocation>
</comment>
<dbReference type="PANTHER" id="PTHR14202:SF0">
    <property type="entry name" value="RNA-BINDING PROTEIN RO60"/>
    <property type="match status" value="1"/>
</dbReference>
<name>A0AA36G1R5_9BILA</name>
<keyword evidence="3" id="KW-0963">Cytoplasm</keyword>
<comment type="similarity">
    <text evidence="2">Belongs to the Ro 60 kDa family.</text>
</comment>
<reference evidence="8" key="1">
    <citation type="submission" date="2023-06" db="EMBL/GenBank/DDBJ databases">
        <authorList>
            <person name="Delattre M."/>
        </authorList>
    </citation>
    <scope>NUCLEOTIDE SEQUENCE</scope>
    <source>
        <strain evidence="8">AF72</strain>
    </source>
</reference>
<evidence type="ECO:0000256" key="1">
    <source>
        <dbReference type="ARBA" id="ARBA00004496"/>
    </source>
</evidence>
<evidence type="ECO:0000313" key="8">
    <source>
        <dbReference type="EMBL" id="CAJ0576317.1"/>
    </source>
</evidence>
<protein>
    <recommendedName>
        <fullName evidence="7">TROVE domain-containing protein</fullName>
    </recommendedName>
</protein>
<evidence type="ECO:0000256" key="4">
    <source>
        <dbReference type="ARBA" id="ARBA00022723"/>
    </source>
</evidence>
<dbReference type="SUPFAM" id="SSF140864">
    <property type="entry name" value="TROVE domain-like"/>
    <property type="match status" value="1"/>
</dbReference>
<dbReference type="PANTHER" id="PTHR14202">
    <property type="entry name" value="60 KDA RIBONUCLEOPROTEIN SSA/RO"/>
    <property type="match status" value="1"/>
</dbReference>
<evidence type="ECO:0000259" key="7">
    <source>
        <dbReference type="PROSITE" id="PS50988"/>
    </source>
</evidence>
<dbReference type="SUPFAM" id="SSF53300">
    <property type="entry name" value="vWA-like"/>
    <property type="match status" value="1"/>
</dbReference>
<dbReference type="Pfam" id="PF05731">
    <property type="entry name" value="TROVE"/>
    <property type="match status" value="1"/>
</dbReference>
<keyword evidence="6" id="KW-0687">Ribonucleoprotein</keyword>
<dbReference type="GO" id="GO:1990904">
    <property type="term" value="C:ribonucleoprotein complex"/>
    <property type="evidence" value="ECO:0007669"/>
    <property type="project" value="UniProtKB-KW"/>
</dbReference>
<evidence type="ECO:0000256" key="3">
    <source>
        <dbReference type="ARBA" id="ARBA00022490"/>
    </source>
</evidence>
<dbReference type="GO" id="GO:0005737">
    <property type="term" value="C:cytoplasm"/>
    <property type="evidence" value="ECO:0007669"/>
    <property type="project" value="UniProtKB-SubCell"/>
</dbReference>
<keyword evidence="5" id="KW-0694">RNA-binding</keyword>
<evidence type="ECO:0000313" key="9">
    <source>
        <dbReference type="Proteomes" id="UP001177023"/>
    </source>
</evidence>
<dbReference type="GO" id="GO:0003723">
    <property type="term" value="F:RNA binding"/>
    <property type="evidence" value="ECO:0007669"/>
    <property type="project" value="UniProtKB-KW"/>
</dbReference>
<dbReference type="InterPro" id="IPR056800">
    <property type="entry name" value="vWA_Ro60"/>
</dbReference>
<keyword evidence="4" id="KW-0479">Metal-binding</keyword>